<dbReference type="GO" id="GO:0006635">
    <property type="term" value="P:fatty acid beta-oxidation"/>
    <property type="evidence" value="ECO:0007669"/>
    <property type="project" value="TreeGrafter"/>
</dbReference>
<dbReference type="Gene3D" id="1.10.12.10">
    <property type="entry name" value="Lyase 2-enoyl-coa Hydratase, Chain A, domain 2"/>
    <property type="match status" value="1"/>
</dbReference>
<sequence>MTVLFDLADGVATLTLHRPEMRNAFGGSMARALVAAYERCDTDDAVRAVVLTGTPPAFCAGADMTSGGDTFARPGSAAFSAAGLSMPAWRVRKPVIAAVNGHAIGIGFTLTLQCDIRIFAADAKYGIVQARRGVLGDAYSHWTLPRIAGMSGAAEILLTGRTFDGQEARELGVCSRVLPNEEVLPAALEIARDIAVNTAPLSVAYSKRLLWDTWGLDPAGVEARETAAHHHTMGAPDAKEGVLAFLERRSPRWQGSVATEWSDD</sequence>
<protein>
    <submittedName>
        <fullName evidence="5">Enoyl-CoA hydratase/carnithine racemase</fullName>
    </submittedName>
</protein>
<comment type="similarity">
    <text evidence="1">Belongs to the enoyl-CoA hydratase/isomerase family.</text>
</comment>
<evidence type="ECO:0000256" key="3">
    <source>
        <dbReference type="ARBA" id="ARBA00023709"/>
    </source>
</evidence>
<name>A0A0S4QY64_9ACTN</name>
<dbReference type="InterPro" id="IPR014748">
    <property type="entry name" value="Enoyl-CoA_hydra_C"/>
</dbReference>
<dbReference type="AlphaFoldDB" id="A0A0S4QY64"/>
<comment type="catalytic activity">
    <reaction evidence="3">
        <text>a (3S)-3-hydroxyacyl-CoA = a (2E)-enoyl-CoA + H2O</text>
        <dbReference type="Rhea" id="RHEA:16105"/>
        <dbReference type="ChEBI" id="CHEBI:15377"/>
        <dbReference type="ChEBI" id="CHEBI:57318"/>
        <dbReference type="ChEBI" id="CHEBI:58856"/>
        <dbReference type="EC" id="4.2.1.17"/>
    </reaction>
</comment>
<dbReference type="CDD" id="cd06558">
    <property type="entry name" value="crotonase-like"/>
    <property type="match status" value="1"/>
</dbReference>
<proteinExistence type="inferred from homology"/>
<evidence type="ECO:0000256" key="1">
    <source>
        <dbReference type="ARBA" id="ARBA00005254"/>
    </source>
</evidence>
<dbReference type="PANTHER" id="PTHR11941:SF54">
    <property type="entry name" value="ENOYL-COA HYDRATASE, MITOCHONDRIAL"/>
    <property type="match status" value="1"/>
</dbReference>
<keyword evidence="2" id="KW-0456">Lyase</keyword>
<dbReference type="Proteomes" id="UP000198802">
    <property type="component" value="Unassembled WGS sequence"/>
</dbReference>
<dbReference type="Pfam" id="PF00378">
    <property type="entry name" value="ECH_1"/>
    <property type="match status" value="1"/>
</dbReference>
<gene>
    <name evidence="5" type="ORF">Ga0074812_12763</name>
</gene>
<dbReference type="RefSeq" id="WP_091283445.1">
    <property type="nucleotide sequence ID" value="NZ_FAOZ01000027.1"/>
</dbReference>
<keyword evidence="6" id="KW-1185">Reference proteome</keyword>
<dbReference type="SUPFAM" id="SSF52096">
    <property type="entry name" value="ClpP/crotonase"/>
    <property type="match status" value="1"/>
</dbReference>
<accession>A0A0S4QY64</accession>
<dbReference type="InterPro" id="IPR001753">
    <property type="entry name" value="Enoyl-CoA_hydra/iso"/>
</dbReference>
<dbReference type="EMBL" id="FAOZ01000027">
    <property type="protein sequence ID" value="CUU59386.1"/>
    <property type="molecule type" value="Genomic_DNA"/>
</dbReference>
<evidence type="ECO:0000313" key="6">
    <source>
        <dbReference type="Proteomes" id="UP000198802"/>
    </source>
</evidence>
<evidence type="ECO:0000313" key="5">
    <source>
        <dbReference type="EMBL" id="CUU59386.1"/>
    </source>
</evidence>
<reference evidence="6" key="1">
    <citation type="submission" date="2015-11" db="EMBL/GenBank/DDBJ databases">
        <authorList>
            <person name="Varghese N."/>
        </authorList>
    </citation>
    <scope>NUCLEOTIDE SEQUENCE [LARGE SCALE GENOMIC DNA]</scope>
    <source>
        <strain evidence="6">DSM 45899</strain>
    </source>
</reference>
<comment type="catalytic activity">
    <reaction evidence="4">
        <text>a 4-saturated-(3S)-3-hydroxyacyl-CoA = a (3E)-enoyl-CoA + H2O</text>
        <dbReference type="Rhea" id="RHEA:20724"/>
        <dbReference type="ChEBI" id="CHEBI:15377"/>
        <dbReference type="ChEBI" id="CHEBI:58521"/>
        <dbReference type="ChEBI" id="CHEBI:137480"/>
        <dbReference type="EC" id="4.2.1.17"/>
    </reaction>
</comment>
<evidence type="ECO:0000256" key="4">
    <source>
        <dbReference type="ARBA" id="ARBA00023717"/>
    </source>
</evidence>
<dbReference type="PANTHER" id="PTHR11941">
    <property type="entry name" value="ENOYL-COA HYDRATASE-RELATED"/>
    <property type="match status" value="1"/>
</dbReference>
<organism evidence="5 6">
    <name type="scientific">Parafrankia irregularis</name>
    <dbReference type="NCBI Taxonomy" id="795642"/>
    <lineage>
        <taxon>Bacteria</taxon>
        <taxon>Bacillati</taxon>
        <taxon>Actinomycetota</taxon>
        <taxon>Actinomycetes</taxon>
        <taxon>Frankiales</taxon>
        <taxon>Frankiaceae</taxon>
        <taxon>Parafrankia</taxon>
    </lineage>
</organism>
<dbReference type="Gene3D" id="3.90.226.10">
    <property type="entry name" value="2-enoyl-CoA Hydratase, Chain A, domain 1"/>
    <property type="match status" value="1"/>
</dbReference>
<dbReference type="GO" id="GO:0004300">
    <property type="term" value="F:enoyl-CoA hydratase activity"/>
    <property type="evidence" value="ECO:0007669"/>
    <property type="project" value="UniProtKB-EC"/>
</dbReference>
<dbReference type="InterPro" id="IPR029045">
    <property type="entry name" value="ClpP/crotonase-like_dom_sf"/>
</dbReference>
<evidence type="ECO:0000256" key="2">
    <source>
        <dbReference type="ARBA" id="ARBA00023239"/>
    </source>
</evidence>